<evidence type="ECO:0000256" key="5">
    <source>
        <dbReference type="ARBA" id="ARBA00022729"/>
    </source>
</evidence>
<dbReference type="RefSeq" id="WP_045462006.1">
    <property type="nucleotide sequence ID" value="NZ_BBLT01000003.1"/>
</dbReference>
<dbReference type="GO" id="GO:0009279">
    <property type="term" value="C:cell outer membrane"/>
    <property type="evidence" value="ECO:0007669"/>
    <property type="project" value="UniProtKB-SubCell"/>
</dbReference>
<dbReference type="SUPFAM" id="SSF56935">
    <property type="entry name" value="Porins"/>
    <property type="match status" value="1"/>
</dbReference>
<dbReference type="InterPro" id="IPR037066">
    <property type="entry name" value="Plug_dom_sf"/>
</dbReference>
<evidence type="ECO:0000256" key="2">
    <source>
        <dbReference type="ARBA" id="ARBA00022448"/>
    </source>
</evidence>
<evidence type="ECO:0000313" key="10">
    <source>
        <dbReference type="EMBL" id="GAL84718.1"/>
    </source>
</evidence>
<evidence type="ECO:0000256" key="1">
    <source>
        <dbReference type="ARBA" id="ARBA00004571"/>
    </source>
</evidence>
<evidence type="ECO:0000256" key="4">
    <source>
        <dbReference type="ARBA" id="ARBA00022692"/>
    </source>
</evidence>
<dbReference type="InterPro" id="IPR039426">
    <property type="entry name" value="TonB-dep_rcpt-like"/>
</dbReference>
<organism evidence="10 11">
    <name type="scientific">Sporocytophaga myxococcoides</name>
    <dbReference type="NCBI Taxonomy" id="153721"/>
    <lineage>
        <taxon>Bacteria</taxon>
        <taxon>Pseudomonadati</taxon>
        <taxon>Bacteroidota</taxon>
        <taxon>Cytophagia</taxon>
        <taxon>Cytophagales</taxon>
        <taxon>Cytophagaceae</taxon>
        <taxon>Sporocytophaga</taxon>
    </lineage>
</organism>
<accession>A0A098LEM1</accession>
<dbReference type="InterPro" id="IPR036942">
    <property type="entry name" value="Beta-barrel_TonB_sf"/>
</dbReference>
<comment type="similarity">
    <text evidence="8">Belongs to the TonB-dependent receptor family.</text>
</comment>
<dbReference type="PANTHER" id="PTHR30069">
    <property type="entry name" value="TONB-DEPENDENT OUTER MEMBRANE RECEPTOR"/>
    <property type="match status" value="1"/>
</dbReference>
<comment type="caution">
    <text evidence="10">The sequence shown here is derived from an EMBL/GenBank/DDBJ whole genome shotgun (WGS) entry which is preliminary data.</text>
</comment>
<dbReference type="Pfam" id="PF07715">
    <property type="entry name" value="Plug"/>
    <property type="match status" value="1"/>
</dbReference>
<evidence type="ECO:0000256" key="7">
    <source>
        <dbReference type="ARBA" id="ARBA00023237"/>
    </source>
</evidence>
<sequence>MLVKDLFCLTNFFLLLLFIQTSDLFAQKLSFKDTLQSSSEKKQKLKENDPVFNSDTGRTNKNLWSLSIDELMDTKVASGSFLELDMRNSAFSLSIISREEIELSGARHLSELLEIYVPGFQYMYNKWYGIIWGMRGVAADRNSKFIFLINGRKMNTEARDGANMELDLGMLGDLDRLEVIRGPSGLIYGSGAISGIINMVTRKYKRDEFIASTTQGAWSGESYFHQYEGWLGKSLLGKKDASIVLSGGYRVSDGIGQERARLYGRPSYPYPEFLDNPPPDGVPASGSPWSTPGNVRFSVDFNYKRFRLYSRYTHQVTNASGFFIIDPWPDFIGKDPFAPDRIIDGKFENINGWYGNIEPGNVNRRQYVVNNITNQLTYTIPTKHDNTVTLFGGLDFNTTRIQVEELRGYSQSPLIHIPILETFGERRYSLGGLYLMKNVPRLQWAIGYEFRLFDIGKDMSGRNSRNEIKSHPVVSNVVYINNAVFSEAKYNLTEKFDLLAGLRYDIHTRTAFIGGVVTPKAALILKPDKLNSIKFIYQTSANNGSADNYEFNRNSFNDLGQPYTTYHYESPLQRPTPGTPIIPPVTVEELHKLKPERSSSLEITSMHTIGDDKINIRPSVSYNTIKDLLLWNQKLFRIVNSGYYHFVNLEVDLTYKTNNVSIGANHVYSRVVRTNVMKQYEYFYLVVFDGFDSISTDGKMYQYLPKPLESQAHPGTDSVRQNAINAVRDQITVDGKNFLNLNTNITKLYLNYKPATWISIHTDFRLFWGLTGRKDVHQYDTTKINNPNLNDYAKDYVINNKFPFLGIEDHLMVKWDAGINIRPGKNLLIAFYGYDLLAWVNRLQTLRWQQSADIREQTDLYSVDYSFFSFRVDYKFGLKN</sequence>
<proteinExistence type="inferred from homology"/>
<dbReference type="AlphaFoldDB" id="A0A098LEM1"/>
<keyword evidence="5" id="KW-0732">Signal</keyword>
<keyword evidence="7 8" id="KW-0998">Cell outer membrane</keyword>
<keyword evidence="2 8" id="KW-0813">Transport</keyword>
<dbReference type="Proteomes" id="UP000030185">
    <property type="component" value="Unassembled WGS sequence"/>
</dbReference>
<keyword evidence="6 8" id="KW-0472">Membrane</keyword>
<keyword evidence="4 8" id="KW-0812">Transmembrane</keyword>
<dbReference type="STRING" id="153721.MYP_1946"/>
<keyword evidence="11" id="KW-1185">Reference proteome</keyword>
<gene>
    <name evidence="10" type="ORF">MYP_1946</name>
</gene>
<reference evidence="10 11" key="1">
    <citation type="submission" date="2014-09" db="EMBL/GenBank/DDBJ databases">
        <title>Sporocytophaga myxococcoides PG-01 genome sequencing.</title>
        <authorList>
            <person name="Liu L."/>
            <person name="Gao P.J."/>
            <person name="Chen G.J."/>
            <person name="Wang L.S."/>
        </authorList>
    </citation>
    <scope>NUCLEOTIDE SEQUENCE [LARGE SCALE GENOMIC DNA]</scope>
    <source>
        <strain evidence="10 11">PG-01</strain>
    </source>
</reference>
<dbReference type="OrthoDB" id="9758472at2"/>
<dbReference type="PROSITE" id="PS52016">
    <property type="entry name" value="TONB_DEPENDENT_REC_3"/>
    <property type="match status" value="1"/>
</dbReference>
<dbReference type="GO" id="GO:0015344">
    <property type="term" value="F:siderophore uptake transmembrane transporter activity"/>
    <property type="evidence" value="ECO:0007669"/>
    <property type="project" value="TreeGrafter"/>
</dbReference>
<dbReference type="InterPro" id="IPR012910">
    <property type="entry name" value="Plug_dom"/>
</dbReference>
<keyword evidence="10" id="KW-0675">Receptor</keyword>
<evidence type="ECO:0000313" key="11">
    <source>
        <dbReference type="Proteomes" id="UP000030185"/>
    </source>
</evidence>
<name>A0A098LEM1_9BACT</name>
<protein>
    <submittedName>
        <fullName evidence="10">TonB-dependent receptor</fullName>
    </submittedName>
</protein>
<comment type="subcellular location">
    <subcellularLocation>
        <location evidence="1 8">Cell outer membrane</location>
        <topology evidence="1 8">Multi-pass membrane protein</topology>
    </subcellularLocation>
</comment>
<dbReference type="eggNOG" id="COG1629">
    <property type="taxonomic scope" value="Bacteria"/>
</dbReference>
<evidence type="ECO:0000256" key="6">
    <source>
        <dbReference type="ARBA" id="ARBA00023136"/>
    </source>
</evidence>
<dbReference type="Gene3D" id="2.40.170.20">
    <property type="entry name" value="TonB-dependent receptor, beta-barrel domain"/>
    <property type="match status" value="1"/>
</dbReference>
<feature type="domain" description="TonB-dependent receptor plug" evidence="9">
    <location>
        <begin position="86"/>
        <end position="196"/>
    </location>
</feature>
<evidence type="ECO:0000256" key="3">
    <source>
        <dbReference type="ARBA" id="ARBA00022452"/>
    </source>
</evidence>
<evidence type="ECO:0000256" key="8">
    <source>
        <dbReference type="PROSITE-ProRule" id="PRU01360"/>
    </source>
</evidence>
<dbReference type="GO" id="GO:0044718">
    <property type="term" value="P:siderophore transmembrane transport"/>
    <property type="evidence" value="ECO:0007669"/>
    <property type="project" value="TreeGrafter"/>
</dbReference>
<dbReference type="Gene3D" id="2.170.130.10">
    <property type="entry name" value="TonB-dependent receptor, plug domain"/>
    <property type="match status" value="1"/>
</dbReference>
<evidence type="ECO:0000259" key="9">
    <source>
        <dbReference type="Pfam" id="PF07715"/>
    </source>
</evidence>
<dbReference type="EMBL" id="BBLT01000003">
    <property type="protein sequence ID" value="GAL84718.1"/>
    <property type="molecule type" value="Genomic_DNA"/>
</dbReference>
<keyword evidence="3 8" id="KW-1134">Transmembrane beta strand</keyword>
<dbReference type="PANTHER" id="PTHR30069:SF29">
    <property type="entry name" value="HEMOGLOBIN AND HEMOGLOBIN-HAPTOGLOBIN-BINDING PROTEIN 1-RELATED"/>
    <property type="match status" value="1"/>
</dbReference>